<dbReference type="EMBL" id="WHUW01000005">
    <property type="protein sequence ID" value="KAF8445748.1"/>
    <property type="molecule type" value="Genomic_DNA"/>
</dbReference>
<organism evidence="2 3">
    <name type="scientific">Boletus edulis BED1</name>
    <dbReference type="NCBI Taxonomy" id="1328754"/>
    <lineage>
        <taxon>Eukaryota</taxon>
        <taxon>Fungi</taxon>
        <taxon>Dikarya</taxon>
        <taxon>Basidiomycota</taxon>
        <taxon>Agaricomycotina</taxon>
        <taxon>Agaricomycetes</taxon>
        <taxon>Agaricomycetidae</taxon>
        <taxon>Boletales</taxon>
        <taxon>Boletineae</taxon>
        <taxon>Boletaceae</taxon>
        <taxon>Boletoideae</taxon>
        <taxon>Boletus</taxon>
    </lineage>
</organism>
<keyword evidence="3" id="KW-1185">Reference proteome</keyword>
<proteinExistence type="predicted"/>
<dbReference type="AlphaFoldDB" id="A0AAD4C1G4"/>
<reference evidence="2" key="1">
    <citation type="submission" date="2019-10" db="EMBL/GenBank/DDBJ databases">
        <authorList>
            <consortium name="DOE Joint Genome Institute"/>
            <person name="Kuo A."/>
            <person name="Miyauchi S."/>
            <person name="Kiss E."/>
            <person name="Drula E."/>
            <person name="Kohler A."/>
            <person name="Sanchez-Garcia M."/>
            <person name="Andreopoulos B."/>
            <person name="Barry K.W."/>
            <person name="Bonito G."/>
            <person name="Buee M."/>
            <person name="Carver A."/>
            <person name="Chen C."/>
            <person name="Cichocki N."/>
            <person name="Clum A."/>
            <person name="Culley D."/>
            <person name="Crous P.W."/>
            <person name="Fauchery L."/>
            <person name="Girlanda M."/>
            <person name="Hayes R."/>
            <person name="Keri Z."/>
            <person name="LaButti K."/>
            <person name="Lipzen A."/>
            <person name="Lombard V."/>
            <person name="Magnuson J."/>
            <person name="Maillard F."/>
            <person name="Morin E."/>
            <person name="Murat C."/>
            <person name="Nolan M."/>
            <person name="Ohm R."/>
            <person name="Pangilinan J."/>
            <person name="Pereira M."/>
            <person name="Perotto S."/>
            <person name="Peter M."/>
            <person name="Riley R."/>
            <person name="Sitrit Y."/>
            <person name="Stielow B."/>
            <person name="Szollosi G."/>
            <person name="Zifcakova L."/>
            <person name="Stursova M."/>
            <person name="Spatafora J.W."/>
            <person name="Tedersoo L."/>
            <person name="Vaario L.-M."/>
            <person name="Yamada A."/>
            <person name="Yan M."/>
            <person name="Wang P."/>
            <person name="Xu J."/>
            <person name="Bruns T."/>
            <person name="Baldrian P."/>
            <person name="Vilgalys R."/>
            <person name="Henrissat B."/>
            <person name="Grigoriev I.V."/>
            <person name="Hibbett D."/>
            <person name="Nagy L.G."/>
            <person name="Martin F.M."/>
        </authorList>
    </citation>
    <scope>NUCLEOTIDE SEQUENCE</scope>
    <source>
        <strain evidence="2">BED1</strain>
    </source>
</reference>
<name>A0AAD4C1G4_BOLED</name>
<evidence type="ECO:0000313" key="2">
    <source>
        <dbReference type="EMBL" id="KAF8445748.1"/>
    </source>
</evidence>
<evidence type="ECO:0000313" key="3">
    <source>
        <dbReference type="Proteomes" id="UP001194468"/>
    </source>
</evidence>
<reference evidence="2" key="2">
    <citation type="journal article" date="2020" name="Nat. Commun.">
        <title>Large-scale genome sequencing of mycorrhizal fungi provides insights into the early evolution of symbiotic traits.</title>
        <authorList>
            <person name="Miyauchi S."/>
            <person name="Kiss E."/>
            <person name="Kuo A."/>
            <person name="Drula E."/>
            <person name="Kohler A."/>
            <person name="Sanchez-Garcia M."/>
            <person name="Morin E."/>
            <person name="Andreopoulos B."/>
            <person name="Barry K.W."/>
            <person name="Bonito G."/>
            <person name="Buee M."/>
            <person name="Carver A."/>
            <person name="Chen C."/>
            <person name="Cichocki N."/>
            <person name="Clum A."/>
            <person name="Culley D."/>
            <person name="Crous P.W."/>
            <person name="Fauchery L."/>
            <person name="Girlanda M."/>
            <person name="Hayes R.D."/>
            <person name="Keri Z."/>
            <person name="LaButti K."/>
            <person name="Lipzen A."/>
            <person name="Lombard V."/>
            <person name="Magnuson J."/>
            <person name="Maillard F."/>
            <person name="Murat C."/>
            <person name="Nolan M."/>
            <person name="Ohm R.A."/>
            <person name="Pangilinan J."/>
            <person name="Pereira M.F."/>
            <person name="Perotto S."/>
            <person name="Peter M."/>
            <person name="Pfister S."/>
            <person name="Riley R."/>
            <person name="Sitrit Y."/>
            <person name="Stielow J.B."/>
            <person name="Szollosi G."/>
            <person name="Zifcakova L."/>
            <person name="Stursova M."/>
            <person name="Spatafora J.W."/>
            <person name="Tedersoo L."/>
            <person name="Vaario L.M."/>
            <person name="Yamada A."/>
            <person name="Yan M."/>
            <person name="Wang P."/>
            <person name="Xu J."/>
            <person name="Bruns T."/>
            <person name="Baldrian P."/>
            <person name="Vilgalys R."/>
            <person name="Dunand C."/>
            <person name="Henrissat B."/>
            <person name="Grigoriev I.V."/>
            <person name="Hibbett D."/>
            <person name="Nagy L.G."/>
            <person name="Martin F.M."/>
        </authorList>
    </citation>
    <scope>NUCLEOTIDE SEQUENCE</scope>
    <source>
        <strain evidence="2">BED1</strain>
    </source>
</reference>
<evidence type="ECO:0000256" key="1">
    <source>
        <dbReference type="SAM" id="MobiDB-lite"/>
    </source>
</evidence>
<comment type="caution">
    <text evidence="2">The sequence shown here is derived from an EMBL/GenBank/DDBJ whole genome shotgun (WGS) entry which is preliminary data.</text>
</comment>
<feature type="region of interest" description="Disordered" evidence="1">
    <location>
        <begin position="37"/>
        <end position="78"/>
    </location>
</feature>
<feature type="region of interest" description="Disordered" evidence="1">
    <location>
        <begin position="135"/>
        <end position="162"/>
    </location>
</feature>
<accession>A0AAD4C1G4</accession>
<protein>
    <submittedName>
        <fullName evidence="2">Uncharacterized protein</fullName>
    </submittedName>
</protein>
<feature type="region of interest" description="Disordered" evidence="1">
    <location>
        <begin position="263"/>
        <end position="287"/>
    </location>
</feature>
<feature type="compositionally biased region" description="Acidic residues" evidence="1">
    <location>
        <begin position="59"/>
        <end position="78"/>
    </location>
</feature>
<dbReference type="Proteomes" id="UP001194468">
    <property type="component" value="Unassembled WGS sequence"/>
</dbReference>
<feature type="compositionally biased region" description="Gly residues" evidence="1">
    <location>
        <begin position="277"/>
        <end position="287"/>
    </location>
</feature>
<sequence length="287" mass="31028">MAVKLKPPRILNLLAESRPEEDEFKSEAAFQRLLASCSDLPLQPRTPRAPSDRGRYPEEVGDEELHEEESPSDDDDDVDAIFVLDPQGDHMVAKPCTPVHSVNGDDPTSLMGSPMVMAMDVDAPLASPSITSTPASVQWRYTPPPTTSAVRSNKRKFDDRYDPYPTAAKRRAVSPSISYLRESHPSLSYPRTPNGRPSLPIPLSIPVPASSSAASSPTITAYPFPSYSNPRQVGIVSMSVSSSPILRPTIGLASPILRPIPRHRRGLDGEEKDVEGAGEGVNGLTLG</sequence>
<gene>
    <name evidence="2" type="ORF">L210DRAFT_3392402</name>
</gene>